<dbReference type="Proteomes" id="UP001060085">
    <property type="component" value="Linkage Group LG03"/>
</dbReference>
<name>A0ACC0BGG6_CATRO</name>
<protein>
    <submittedName>
        <fullName evidence="1">Uncharacterized protein</fullName>
    </submittedName>
</protein>
<keyword evidence="2" id="KW-1185">Reference proteome</keyword>
<reference evidence="2" key="1">
    <citation type="journal article" date="2023" name="Nat. Plants">
        <title>Single-cell RNA sequencing provides a high-resolution roadmap for understanding the multicellular compartmentation of specialized metabolism.</title>
        <authorList>
            <person name="Sun S."/>
            <person name="Shen X."/>
            <person name="Li Y."/>
            <person name="Li Y."/>
            <person name="Wang S."/>
            <person name="Li R."/>
            <person name="Zhang H."/>
            <person name="Shen G."/>
            <person name="Guo B."/>
            <person name="Wei J."/>
            <person name="Xu J."/>
            <person name="St-Pierre B."/>
            <person name="Chen S."/>
            <person name="Sun C."/>
        </authorList>
    </citation>
    <scope>NUCLEOTIDE SEQUENCE [LARGE SCALE GENOMIC DNA]</scope>
</reference>
<comment type="caution">
    <text evidence="1">The sequence shown here is derived from an EMBL/GenBank/DDBJ whole genome shotgun (WGS) entry which is preliminary data.</text>
</comment>
<dbReference type="EMBL" id="CM044703">
    <property type="protein sequence ID" value="KAI5671737.1"/>
    <property type="molecule type" value="Genomic_DNA"/>
</dbReference>
<evidence type="ECO:0000313" key="2">
    <source>
        <dbReference type="Proteomes" id="UP001060085"/>
    </source>
</evidence>
<gene>
    <name evidence="1" type="ORF">M9H77_12101</name>
</gene>
<accession>A0ACC0BGG6</accession>
<proteinExistence type="predicted"/>
<sequence>MLCDKGYFLAGWVKRGSLARVAQGSMVGKRPRQKLRLTEEDLVVVFPDQTQGPHSPNHENQAMLENSSHIPTDTTSHEIIGNFMTKMTELLEATLASGREERTQSTSNDEALEQFLRL</sequence>
<evidence type="ECO:0000313" key="1">
    <source>
        <dbReference type="EMBL" id="KAI5671737.1"/>
    </source>
</evidence>
<organism evidence="1 2">
    <name type="scientific">Catharanthus roseus</name>
    <name type="common">Madagascar periwinkle</name>
    <name type="synonym">Vinca rosea</name>
    <dbReference type="NCBI Taxonomy" id="4058"/>
    <lineage>
        <taxon>Eukaryota</taxon>
        <taxon>Viridiplantae</taxon>
        <taxon>Streptophyta</taxon>
        <taxon>Embryophyta</taxon>
        <taxon>Tracheophyta</taxon>
        <taxon>Spermatophyta</taxon>
        <taxon>Magnoliopsida</taxon>
        <taxon>eudicotyledons</taxon>
        <taxon>Gunneridae</taxon>
        <taxon>Pentapetalae</taxon>
        <taxon>asterids</taxon>
        <taxon>lamiids</taxon>
        <taxon>Gentianales</taxon>
        <taxon>Apocynaceae</taxon>
        <taxon>Rauvolfioideae</taxon>
        <taxon>Vinceae</taxon>
        <taxon>Catharanthinae</taxon>
        <taxon>Catharanthus</taxon>
    </lineage>
</organism>